<dbReference type="Pfam" id="PF08446">
    <property type="entry name" value="PAS_2"/>
    <property type="match status" value="1"/>
</dbReference>
<keyword evidence="4" id="KW-0862">Zinc</keyword>
<evidence type="ECO:0000259" key="6">
    <source>
        <dbReference type="PROSITE" id="PS50112"/>
    </source>
</evidence>
<evidence type="ECO:0000313" key="9">
    <source>
        <dbReference type="Proteomes" id="UP001642501"/>
    </source>
</evidence>
<evidence type="ECO:0000256" key="1">
    <source>
        <dbReference type="ARBA" id="ARBA00022630"/>
    </source>
</evidence>
<feature type="compositionally biased region" description="Low complexity" evidence="5">
    <location>
        <begin position="325"/>
        <end position="389"/>
    </location>
</feature>
<dbReference type="EMBL" id="CAWUOM010000109">
    <property type="protein sequence ID" value="CAK7272532.1"/>
    <property type="molecule type" value="Genomic_DNA"/>
</dbReference>
<comment type="caution">
    <text evidence="8">The sequence shown here is derived from an EMBL/GenBank/DDBJ whole genome shotgun (WGS) entry which is preliminary data.</text>
</comment>
<feature type="compositionally biased region" description="Polar residues" evidence="5">
    <location>
        <begin position="1038"/>
        <end position="1049"/>
    </location>
</feature>
<dbReference type="PROSITE" id="PS50114">
    <property type="entry name" value="GATA_ZN_FINGER_2"/>
    <property type="match status" value="1"/>
</dbReference>
<keyword evidence="2" id="KW-0288">FMN</keyword>
<evidence type="ECO:0000313" key="8">
    <source>
        <dbReference type="EMBL" id="CAK7272532.1"/>
    </source>
</evidence>
<feature type="compositionally biased region" description="Gly residues" evidence="5">
    <location>
        <begin position="1105"/>
        <end position="1115"/>
    </location>
</feature>
<dbReference type="InterPro" id="IPR001610">
    <property type="entry name" value="PAC"/>
</dbReference>
<dbReference type="InterPro" id="IPR035965">
    <property type="entry name" value="PAS-like_dom_sf"/>
</dbReference>
<feature type="region of interest" description="Disordered" evidence="5">
    <location>
        <begin position="138"/>
        <end position="174"/>
    </location>
</feature>
<dbReference type="SUPFAM" id="SSF57716">
    <property type="entry name" value="Glucocorticoid receptor-like (DNA-binding domain)"/>
    <property type="match status" value="1"/>
</dbReference>
<dbReference type="Pfam" id="PF13426">
    <property type="entry name" value="PAS_9"/>
    <property type="match status" value="1"/>
</dbReference>
<name>A0ABP0DZ18_9PEZI</name>
<dbReference type="InterPro" id="IPR013088">
    <property type="entry name" value="Znf_NHR/GATA"/>
</dbReference>
<dbReference type="InterPro" id="IPR000014">
    <property type="entry name" value="PAS"/>
</dbReference>
<feature type="compositionally biased region" description="Polar residues" evidence="5">
    <location>
        <begin position="65"/>
        <end position="74"/>
    </location>
</feature>
<dbReference type="Gene3D" id="3.30.450.20">
    <property type="entry name" value="PAS domain"/>
    <property type="match status" value="3"/>
</dbReference>
<feature type="region of interest" description="Disordered" evidence="5">
    <location>
        <begin position="269"/>
        <end position="404"/>
    </location>
</feature>
<feature type="domain" description="PAS" evidence="6">
    <location>
        <begin position="456"/>
        <end position="478"/>
    </location>
</feature>
<reference evidence="8 9" key="1">
    <citation type="submission" date="2024-01" db="EMBL/GenBank/DDBJ databases">
        <authorList>
            <person name="Allen C."/>
            <person name="Tagirdzhanova G."/>
        </authorList>
    </citation>
    <scope>NUCLEOTIDE SEQUENCE [LARGE SCALE GENOMIC DNA]</scope>
    <source>
        <strain evidence="8 9">CBS 573.63</strain>
    </source>
</reference>
<evidence type="ECO:0000259" key="7">
    <source>
        <dbReference type="PROSITE" id="PS50114"/>
    </source>
</evidence>
<feature type="compositionally biased region" description="Polar residues" evidence="5">
    <location>
        <begin position="1139"/>
        <end position="1148"/>
    </location>
</feature>
<dbReference type="CDD" id="cd00130">
    <property type="entry name" value="PAS"/>
    <property type="match status" value="3"/>
</dbReference>
<dbReference type="PANTHER" id="PTHR47429">
    <property type="entry name" value="PROTEIN TWIN LOV 1"/>
    <property type="match status" value="1"/>
</dbReference>
<proteinExistence type="predicted"/>
<dbReference type="SMART" id="SM00401">
    <property type="entry name" value="ZnF_GATA"/>
    <property type="match status" value="1"/>
</dbReference>
<dbReference type="InterPro" id="IPR013655">
    <property type="entry name" value="PAS_fold_3"/>
</dbReference>
<dbReference type="CDD" id="cd00202">
    <property type="entry name" value="ZnF_GATA"/>
    <property type="match status" value="1"/>
</dbReference>
<feature type="domain" description="PAS" evidence="6">
    <location>
        <begin position="641"/>
        <end position="711"/>
    </location>
</feature>
<dbReference type="Proteomes" id="UP001642501">
    <property type="component" value="Unassembled WGS sequence"/>
</dbReference>
<feature type="compositionally biased region" description="Low complexity" evidence="5">
    <location>
        <begin position="300"/>
        <end position="315"/>
    </location>
</feature>
<keyword evidence="9" id="KW-1185">Reference proteome</keyword>
<dbReference type="SMART" id="SM00091">
    <property type="entry name" value="PAS"/>
    <property type="match status" value="3"/>
</dbReference>
<evidence type="ECO:0008006" key="10">
    <source>
        <dbReference type="Google" id="ProtNLM"/>
    </source>
</evidence>
<keyword evidence="3" id="KW-0157">Chromophore</keyword>
<dbReference type="InterPro" id="IPR000679">
    <property type="entry name" value="Znf_GATA"/>
</dbReference>
<organism evidence="8 9">
    <name type="scientific">Sporothrix epigloea</name>
    <dbReference type="NCBI Taxonomy" id="1892477"/>
    <lineage>
        <taxon>Eukaryota</taxon>
        <taxon>Fungi</taxon>
        <taxon>Dikarya</taxon>
        <taxon>Ascomycota</taxon>
        <taxon>Pezizomycotina</taxon>
        <taxon>Sordariomycetes</taxon>
        <taxon>Sordariomycetidae</taxon>
        <taxon>Ophiostomatales</taxon>
        <taxon>Ophiostomataceae</taxon>
        <taxon>Sporothrix</taxon>
    </lineage>
</organism>
<keyword evidence="4" id="KW-0479">Metal-binding</keyword>
<dbReference type="PANTHER" id="PTHR47429:SF7">
    <property type="entry name" value="GATA-FACTOR"/>
    <property type="match status" value="1"/>
</dbReference>
<gene>
    <name evidence="8" type="ORF">SEPCBS57363_005178</name>
</gene>
<feature type="compositionally biased region" description="Low complexity" evidence="5">
    <location>
        <begin position="17"/>
        <end position="26"/>
    </location>
</feature>
<dbReference type="InterPro" id="IPR013654">
    <property type="entry name" value="PAS_2"/>
</dbReference>
<dbReference type="SMART" id="SM00086">
    <property type="entry name" value="PAC"/>
    <property type="match status" value="2"/>
</dbReference>
<feature type="compositionally biased region" description="Basic and acidic residues" evidence="5">
    <location>
        <begin position="1149"/>
        <end position="1158"/>
    </location>
</feature>
<keyword evidence="4" id="KW-0863">Zinc-finger</keyword>
<evidence type="ECO:0000256" key="2">
    <source>
        <dbReference type="ARBA" id="ARBA00022643"/>
    </source>
</evidence>
<dbReference type="Pfam" id="PF08447">
    <property type="entry name" value="PAS_3"/>
    <property type="match status" value="1"/>
</dbReference>
<feature type="region of interest" description="Disordered" evidence="5">
    <location>
        <begin position="1097"/>
        <end position="1158"/>
    </location>
</feature>
<dbReference type="Pfam" id="PF00320">
    <property type="entry name" value="GATA"/>
    <property type="match status" value="1"/>
</dbReference>
<dbReference type="Gene3D" id="3.30.50.10">
    <property type="entry name" value="Erythroid Transcription Factor GATA-1, subunit A"/>
    <property type="match status" value="1"/>
</dbReference>
<evidence type="ECO:0000256" key="5">
    <source>
        <dbReference type="SAM" id="MobiDB-lite"/>
    </source>
</evidence>
<sequence>MDSFYNNHMSLDMDANQQRQQQSMQSGDMYDSSMIKMDDDSYGGNLFDQDAQSPGLSGRRHSHPHTQQAFSPNSAVHNRVSMSSADYRSLGANGGMSMLDFTNNTNPVGSTGDMHSAVADAFKNFSFGSTDGAMNFSMSSMSGQSTGLPQTSMEQQQSGMTSQAASSFSPASGMLSSASPEANAFSSFSQNMMGGMMSYPMLNMSQINGAHSSSLVDASPLDFYSSAGNESGNNQSTAMSFTTAQQDALMALAFGPSLDIDMANGLPLLPNASNGSSDMSMPPSLQQRRQPGQSQVDLYSTRSPSSNATPSSTTALGRPKVSPLQQQQQQQQQRSPYSSALPASSSMNSTPQSGARVSSTSASASTAATSGQTSSGGTTSTRVTSSASGLASDPTPAAPSPISPKTIKNYYSSSGFDMIRALYYVASRPNPEISIGPVDLSCAFVVCDATLTDCPIIYISDNFQHLTGYSNHEILGQNCRFLQSPDGRVESGTRRDFTDNKAVMNIKEKLYSGREVQQSLINYRKGGKPFLNLLTMIPIPWDDYKGGYKYFIGLQIDLVESPEAISGISGDSMSIDYKHRTSIPQYIWDPPKNAQWNTNHGRTLGMDDVSALLQQFGNNGLKGSKAVGSDIVSSATFDLYRQSWDKMLLENADDVIHVLSLKGVFLYLSPSCKEILEYEASDLLGNSLSSICHPSDIVPVTREMRDTQVDQPVNFVYRIRRKRSGYTWFESHGSLLVEQGKGRKCIVLVGRKRPAFALRRCDVDINGGIGDSEFWTKLSTSGMIIHVSSNVRSLLDVQPEALVGTSIQDLMRKESRAGFNRSLEKVRRGIIASCRHEVQHRRGQVLQSSTILYPGDAERGEKPTFMLGQTRLVKSPSSRNSNQQSIATGASSTSGIAFGEVDEIGRAGATGQLAEADHLSNGVLSSAGGGKLALGTQDALLAADDNIFDELKTTRCTSWQFELRQMEKANRLLADELGQLLANRKKRKRRKGVGNTPRDCANCHTRNTPEWRRGPSGQRDLCNSCGLRWAKQVGRVSPRNSSRGANSTRMAAGTNGGFTSADALSKKSASPIHTSPLLRDYPSDVIAGNANSRNDFYNSIHSPGTGKGNGEGNGDVNGTDNGDGDVSNVVASALYDSQLPPSTGTEMRSIQEDRETVF</sequence>
<feature type="domain" description="PAS" evidence="6">
    <location>
        <begin position="778"/>
        <end position="830"/>
    </location>
</feature>
<dbReference type="PROSITE" id="PS50112">
    <property type="entry name" value="PAS"/>
    <property type="match status" value="3"/>
</dbReference>
<protein>
    <recommendedName>
        <fullName evidence="10">White collar 1 protein</fullName>
    </recommendedName>
</protein>
<feature type="region of interest" description="Disordered" evidence="5">
    <location>
        <begin position="1034"/>
        <end position="1063"/>
    </location>
</feature>
<accession>A0ABP0DZ18</accession>
<dbReference type="NCBIfam" id="TIGR00229">
    <property type="entry name" value="sensory_box"/>
    <property type="match status" value="1"/>
</dbReference>
<dbReference type="SUPFAM" id="SSF55785">
    <property type="entry name" value="PYP-like sensor domain (PAS domain)"/>
    <property type="match status" value="3"/>
</dbReference>
<dbReference type="PROSITE" id="PS00344">
    <property type="entry name" value="GATA_ZN_FINGER_1"/>
    <property type="match status" value="1"/>
</dbReference>
<feature type="compositionally biased region" description="Low complexity" evidence="5">
    <location>
        <begin position="1116"/>
        <end position="1130"/>
    </location>
</feature>
<feature type="region of interest" description="Disordered" evidence="5">
    <location>
        <begin position="15"/>
        <end position="74"/>
    </location>
</feature>
<keyword evidence="1" id="KW-0285">Flavoprotein</keyword>
<feature type="domain" description="GATA-type" evidence="7">
    <location>
        <begin position="994"/>
        <end position="1027"/>
    </location>
</feature>
<feature type="compositionally biased region" description="Polar residues" evidence="5">
    <location>
        <begin position="271"/>
        <end position="298"/>
    </location>
</feature>
<evidence type="ECO:0000256" key="3">
    <source>
        <dbReference type="ARBA" id="ARBA00022991"/>
    </source>
</evidence>
<evidence type="ECO:0000256" key="4">
    <source>
        <dbReference type="PROSITE-ProRule" id="PRU00094"/>
    </source>
</evidence>